<dbReference type="AlphaFoldDB" id="A0A226D0M6"/>
<dbReference type="InterPro" id="IPR050373">
    <property type="entry name" value="Fibrinogen_C-term_domain"/>
</dbReference>
<dbReference type="PANTHER" id="PTHR19143">
    <property type="entry name" value="FIBRINOGEN/TENASCIN/ANGIOPOEITIN"/>
    <property type="match status" value="1"/>
</dbReference>
<proteinExistence type="predicted"/>
<name>A0A226D0M6_FOLCA</name>
<organism evidence="3 4">
    <name type="scientific">Folsomia candida</name>
    <name type="common">Springtail</name>
    <dbReference type="NCBI Taxonomy" id="158441"/>
    <lineage>
        <taxon>Eukaryota</taxon>
        <taxon>Metazoa</taxon>
        <taxon>Ecdysozoa</taxon>
        <taxon>Arthropoda</taxon>
        <taxon>Hexapoda</taxon>
        <taxon>Collembola</taxon>
        <taxon>Entomobryomorpha</taxon>
        <taxon>Isotomoidea</taxon>
        <taxon>Isotomidae</taxon>
        <taxon>Proisotominae</taxon>
        <taxon>Folsomia</taxon>
    </lineage>
</organism>
<dbReference type="OMA" id="CDEEWIL"/>
<dbReference type="PROSITE" id="PS51406">
    <property type="entry name" value="FIBRINOGEN_C_2"/>
    <property type="match status" value="1"/>
</dbReference>
<dbReference type="EMBL" id="LNIX01000043">
    <property type="protein sequence ID" value="OXA38733.1"/>
    <property type="molecule type" value="Genomic_DNA"/>
</dbReference>
<feature type="domain" description="Fibrinogen C-terminal" evidence="2">
    <location>
        <begin position="175"/>
        <end position="384"/>
    </location>
</feature>
<dbReference type="SUPFAM" id="SSF56496">
    <property type="entry name" value="Fibrinogen C-terminal domain-like"/>
    <property type="match status" value="1"/>
</dbReference>
<evidence type="ECO:0000313" key="3">
    <source>
        <dbReference type="EMBL" id="OXA38733.1"/>
    </source>
</evidence>
<dbReference type="SMART" id="SM00186">
    <property type="entry name" value="FBG"/>
    <property type="match status" value="1"/>
</dbReference>
<comment type="caution">
    <text evidence="3">The sequence shown here is derived from an EMBL/GenBank/DDBJ whole genome shotgun (WGS) entry which is preliminary data.</text>
</comment>
<feature type="coiled-coil region" evidence="1">
    <location>
        <begin position="21"/>
        <end position="76"/>
    </location>
</feature>
<accession>A0A226D0M6</accession>
<dbReference type="Pfam" id="PF00147">
    <property type="entry name" value="Fibrinogen_C"/>
    <property type="match status" value="1"/>
</dbReference>
<protein>
    <submittedName>
        <fullName evidence="3">Angiopoietin-related protein 7</fullName>
    </submittedName>
</protein>
<dbReference type="InterPro" id="IPR014716">
    <property type="entry name" value="Fibrinogen_a/b/g_C_1"/>
</dbReference>
<dbReference type="Gene3D" id="3.90.215.10">
    <property type="entry name" value="Gamma Fibrinogen, chain A, domain 1"/>
    <property type="match status" value="1"/>
</dbReference>
<dbReference type="InterPro" id="IPR036056">
    <property type="entry name" value="Fibrinogen-like_C"/>
</dbReference>
<keyword evidence="4" id="KW-1185">Reference proteome</keyword>
<evidence type="ECO:0000259" key="2">
    <source>
        <dbReference type="PROSITE" id="PS51406"/>
    </source>
</evidence>
<dbReference type="Proteomes" id="UP000198287">
    <property type="component" value="Unassembled WGS sequence"/>
</dbReference>
<dbReference type="GO" id="GO:0005615">
    <property type="term" value="C:extracellular space"/>
    <property type="evidence" value="ECO:0007669"/>
    <property type="project" value="TreeGrafter"/>
</dbReference>
<evidence type="ECO:0000313" key="4">
    <source>
        <dbReference type="Proteomes" id="UP000198287"/>
    </source>
</evidence>
<dbReference type="CDD" id="cd00087">
    <property type="entry name" value="FReD"/>
    <property type="match status" value="1"/>
</dbReference>
<dbReference type="InterPro" id="IPR002181">
    <property type="entry name" value="Fibrinogen_a/b/g_C_dom"/>
</dbReference>
<evidence type="ECO:0000256" key="1">
    <source>
        <dbReference type="SAM" id="Coils"/>
    </source>
</evidence>
<sequence length="386" mass="44402">MFTLQQPAKDFYHLIEGADLNEEQTLNLKDLMERLAAQLSNIPTKDDFAAKIEAMEMRLDKKLESLQRDLEALVKSDTVKGKVIREETAYRRNRRSMHLPEYAASDYRLGILASEVQKSSFNESCRFVEQLLTLQEDEIASLKEIKSTSFNVSQGLGNVLKEFESLKHYMNNSYPSSNRKSVPCMDDSDLSNAKFLHKKLVCDEEWILIQQRGTPILKGKGRTDFEKNWNEYENGFGNLDGDFWLGLKTIHELTVEGNTQLRVDLEDWEGNKKYAMFDTFRVANVRTKYNLTVDGYTGTAGNSLIRSNGQQFSTYDKDNDGWIKNCAADRRGGWWYGFCSDANLNSIYHNSGEMEKAAVGVHWNDWRGTKYSLKKVQMKIRKPPRG</sequence>
<reference evidence="3 4" key="1">
    <citation type="submission" date="2015-12" db="EMBL/GenBank/DDBJ databases">
        <title>The genome of Folsomia candida.</title>
        <authorList>
            <person name="Faddeeva A."/>
            <person name="Derks M.F."/>
            <person name="Anvar Y."/>
            <person name="Smit S."/>
            <person name="Van Straalen N."/>
            <person name="Roelofs D."/>
        </authorList>
    </citation>
    <scope>NUCLEOTIDE SEQUENCE [LARGE SCALE GENOMIC DNA]</scope>
    <source>
        <strain evidence="3 4">VU population</strain>
        <tissue evidence="3">Whole body</tissue>
    </source>
</reference>
<dbReference type="STRING" id="158441.A0A226D0M6"/>
<dbReference type="OrthoDB" id="6145874at2759"/>
<gene>
    <name evidence="3" type="ORF">Fcan01_26407</name>
</gene>
<keyword evidence="1" id="KW-0175">Coiled coil</keyword>